<name>A0A7J7KYA0_9MAGN</name>
<evidence type="ECO:0000256" key="1">
    <source>
        <dbReference type="ARBA" id="ARBA00022723"/>
    </source>
</evidence>
<feature type="region of interest" description="Disordered" evidence="5">
    <location>
        <begin position="206"/>
        <end position="261"/>
    </location>
</feature>
<dbReference type="Proteomes" id="UP000541444">
    <property type="component" value="Unassembled WGS sequence"/>
</dbReference>
<dbReference type="Pfam" id="PF02892">
    <property type="entry name" value="zf-BED"/>
    <property type="match status" value="1"/>
</dbReference>
<dbReference type="GO" id="GO:0003677">
    <property type="term" value="F:DNA binding"/>
    <property type="evidence" value="ECO:0007669"/>
    <property type="project" value="InterPro"/>
</dbReference>
<gene>
    <name evidence="7" type="ORF">GIB67_027215</name>
</gene>
<proteinExistence type="predicted"/>
<dbReference type="PANTHER" id="PTHR46951:SF2">
    <property type="entry name" value="BED-TYPE DOMAIN-CONTAINING PROTEIN"/>
    <property type="match status" value="1"/>
</dbReference>
<evidence type="ECO:0000256" key="3">
    <source>
        <dbReference type="ARBA" id="ARBA00022833"/>
    </source>
</evidence>
<feature type="domain" description="BED-type" evidence="6">
    <location>
        <begin position="3"/>
        <end position="58"/>
    </location>
</feature>
<feature type="region of interest" description="Disordered" evidence="5">
    <location>
        <begin position="311"/>
        <end position="333"/>
    </location>
</feature>
<keyword evidence="1" id="KW-0479">Metal-binding</keyword>
<dbReference type="PROSITE" id="PS50808">
    <property type="entry name" value="ZF_BED"/>
    <property type="match status" value="1"/>
</dbReference>
<dbReference type="AlphaFoldDB" id="A0A7J7KYA0"/>
<evidence type="ECO:0000256" key="2">
    <source>
        <dbReference type="ARBA" id="ARBA00022771"/>
    </source>
</evidence>
<dbReference type="PANTHER" id="PTHR46951">
    <property type="entry name" value="BED-TYPE DOMAIN-CONTAINING PROTEIN"/>
    <property type="match status" value="1"/>
</dbReference>
<evidence type="ECO:0000259" key="6">
    <source>
        <dbReference type="PROSITE" id="PS50808"/>
    </source>
</evidence>
<comment type="caution">
    <text evidence="7">The sequence shown here is derived from an EMBL/GenBank/DDBJ whole genome shotgun (WGS) entry which is preliminary data.</text>
</comment>
<dbReference type="InterPro" id="IPR003656">
    <property type="entry name" value="Znf_BED"/>
</dbReference>
<dbReference type="EMBL" id="JACGCM010002788">
    <property type="protein sequence ID" value="KAF6135341.1"/>
    <property type="molecule type" value="Genomic_DNA"/>
</dbReference>
<accession>A0A7J7KYA0</accession>
<feature type="compositionally biased region" description="Low complexity" evidence="5">
    <location>
        <begin position="246"/>
        <end position="261"/>
    </location>
</feature>
<dbReference type="OrthoDB" id="851935at2759"/>
<protein>
    <recommendedName>
        <fullName evidence="6">BED-type domain-containing protein</fullName>
    </recommendedName>
</protein>
<keyword evidence="2 4" id="KW-0863">Zinc-finger</keyword>
<sequence>MVRNIDAVWEHCPKFGQYDTKCNYCGKEIKGGGISRLKQHLGLYGPNTSWCEKAPRDVQVYFKKFVTSTNDKALQKDQRKNEVNNRMSENAQLNYDEDEIKNLEVDDFYAPDENNEYRQAVRQSREEHNVRQWKEEQQFRQIRDFGGSSRERREQSRISTGEFMVKKCYKCPEGRPDPYIVDEIDVEQMVLERAYVAENEHGPILRTQTHSVVDVDLDPTQEPDDTIGDDRNDDDDDDGGMGGSYNTGNSGSNLGNTSRGNIVKRGYMSSQEATGNPGSNLGNTSQGNIVKRGYLSSQEAYIPFIEEANFNHATQDSNHSSRQRSTNWGNRRG</sequence>
<evidence type="ECO:0000313" key="7">
    <source>
        <dbReference type="EMBL" id="KAF6135341.1"/>
    </source>
</evidence>
<evidence type="ECO:0000256" key="4">
    <source>
        <dbReference type="PROSITE-ProRule" id="PRU00027"/>
    </source>
</evidence>
<keyword evidence="3" id="KW-0862">Zinc</keyword>
<keyword evidence="8" id="KW-1185">Reference proteome</keyword>
<evidence type="ECO:0000256" key="5">
    <source>
        <dbReference type="SAM" id="MobiDB-lite"/>
    </source>
</evidence>
<reference evidence="7 8" key="1">
    <citation type="journal article" date="2020" name="IScience">
        <title>Genome Sequencing of the Endangered Kingdonia uniflora (Circaeasteraceae, Ranunculales) Reveals Potential Mechanisms of Evolutionary Specialization.</title>
        <authorList>
            <person name="Sun Y."/>
            <person name="Deng T."/>
            <person name="Zhang A."/>
            <person name="Moore M.J."/>
            <person name="Landis J.B."/>
            <person name="Lin N."/>
            <person name="Zhang H."/>
            <person name="Zhang X."/>
            <person name="Huang J."/>
            <person name="Zhang X."/>
            <person name="Sun H."/>
            <person name="Wang H."/>
        </authorList>
    </citation>
    <scope>NUCLEOTIDE SEQUENCE [LARGE SCALE GENOMIC DNA]</scope>
    <source>
        <strain evidence="7">TB1705</strain>
        <tissue evidence="7">Leaf</tissue>
    </source>
</reference>
<evidence type="ECO:0000313" key="8">
    <source>
        <dbReference type="Proteomes" id="UP000541444"/>
    </source>
</evidence>
<dbReference type="GO" id="GO:0008270">
    <property type="term" value="F:zinc ion binding"/>
    <property type="evidence" value="ECO:0007669"/>
    <property type="project" value="UniProtKB-KW"/>
</dbReference>
<organism evidence="7 8">
    <name type="scientific">Kingdonia uniflora</name>
    <dbReference type="NCBI Taxonomy" id="39325"/>
    <lineage>
        <taxon>Eukaryota</taxon>
        <taxon>Viridiplantae</taxon>
        <taxon>Streptophyta</taxon>
        <taxon>Embryophyta</taxon>
        <taxon>Tracheophyta</taxon>
        <taxon>Spermatophyta</taxon>
        <taxon>Magnoliopsida</taxon>
        <taxon>Ranunculales</taxon>
        <taxon>Circaeasteraceae</taxon>
        <taxon>Kingdonia</taxon>
    </lineage>
</organism>
<feature type="compositionally biased region" description="Acidic residues" evidence="5">
    <location>
        <begin position="215"/>
        <end position="239"/>
    </location>
</feature>